<sequence length="212" mass="24110">MLHAPTVADDTVRRYYYIYDSRTVRTLVMDRVTGDEFRWEEDVRLPLLEHMVARRSERYLRRFALWCARQVMPHDVRAQTEEAGHGDTPTDIARYLIAAVQGDLDSGGITACRDEARQTTVDAVVHAATIGLSQMNPEAARLLSAQSCTHPDATQAAMDAAHMAERYAEFVAFRRREEHHDPSRVPTPGEAVRNMRQRQIDAILDHLIEDLG</sequence>
<dbReference type="RefSeq" id="WP_098075041.1">
    <property type="nucleotide sequence ID" value="NZ_PDEQ01000003.1"/>
</dbReference>
<name>A0A2A8CZ72_9BACT</name>
<dbReference type="AlphaFoldDB" id="A0A2A8CZ72"/>
<dbReference type="OrthoDB" id="1495785at2"/>
<dbReference type="EMBL" id="PDEQ01000003">
    <property type="protein sequence ID" value="PEN13877.1"/>
    <property type="molecule type" value="Genomic_DNA"/>
</dbReference>
<evidence type="ECO:0000313" key="2">
    <source>
        <dbReference type="Proteomes" id="UP000220102"/>
    </source>
</evidence>
<protein>
    <submittedName>
        <fullName evidence="1">Uncharacterized protein</fullName>
    </submittedName>
</protein>
<organism evidence="1 2">
    <name type="scientific">Longibacter salinarum</name>
    <dbReference type="NCBI Taxonomy" id="1850348"/>
    <lineage>
        <taxon>Bacteria</taxon>
        <taxon>Pseudomonadati</taxon>
        <taxon>Rhodothermota</taxon>
        <taxon>Rhodothermia</taxon>
        <taxon>Rhodothermales</taxon>
        <taxon>Salisaetaceae</taxon>
        <taxon>Longibacter</taxon>
    </lineage>
</organism>
<dbReference type="Proteomes" id="UP000220102">
    <property type="component" value="Unassembled WGS sequence"/>
</dbReference>
<proteinExistence type="predicted"/>
<evidence type="ECO:0000313" key="1">
    <source>
        <dbReference type="EMBL" id="PEN13877.1"/>
    </source>
</evidence>
<reference evidence="1 2" key="1">
    <citation type="submission" date="2017-10" db="EMBL/GenBank/DDBJ databases">
        <title>Draft genome of Longibacter Salinarum.</title>
        <authorList>
            <person name="Goh K.M."/>
            <person name="Shamsir M.S."/>
            <person name="Lim S.W."/>
        </authorList>
    </citation>
    <scope>NUCLEOTIDE SEQUENCE [LARGE SCALE GENOMIC DNA]</scope>
    <source>
        <strain evidence="1 2">KCTC 52045</strain>
    </source>
</reference>
<accession>A0A2A8CZ72</accession>
<comment type="caution">
    <text evidence="1">The sequence shown here is derived from an EMBL/GenBank/DDBJ whole genome shotgun (WGS) entry which is preliminary data.</text>
</comment>
<gene>
    <name evidence="1" type="ORF">CRI94_07405</name>
</gene>
<keyword evidence="2" id="KW-1185">Reference proteome</keyword>